<feature type="transmembrane region" description="Helical" evidence="1">
    <location>
        <begin position="38"/>
        <end position="58"/>
    </location>
</feature>
<feature type="transmembrane region" description="Helical" evidence="1">
    <location>
        <begin position="175"/>
        <end position="195"/>
    </location>
</feature>
<evidence type="ECO:0000256" key="1">
    <source>
        <dbReference type="SAM" id="Phobius"/>
    </source>
</evidence>
<feature type="transmembrane region" description="Helical" evidence="1">
    <location>
        <begin position="12"/>
        <end position="32"/>
    </location>
</feature>
<feature type="transmembrane region" description="Helical" evidence="1">
    <location>
        <begin position="116"/>
        <end position="137"/>
    </location>
</feature>
<sequence length="499" mass="51733">MGVLLSKLSETVMAVVPVSILVLILHFTVAPLPGRELIHFLIGALFIILGLAIFLLGVDLAVTPVGTHVGGALARRRSLPLMMGVGLVLGFFINVAEPNLLVIASQITHATGGIISVISVVLLASIGVGLMIALGLLRIIMQWALNNLLLICFGVICLLAVISSNDMLGIATDTSGATTGSMTVPFILALGIGVSRVHGGKKAEEDSFGLAGLSTAGPMTAVMILTLVKGLTDVSGDIPEAASAQPDLLPYLLGVFKGVLVDVTSAIVPLVIITILAQYTLLKLSKRAFYRILMGFVYTFVGFILFLTGVNAGFMNAGKVIGQTLAGQSVPLVILVGSAIGLLVILAEPSVHVLCAQIEDITAGTITKKLILTTLAIGVSLALVLTLLRLATPGAQLWYILLPGYLLCMLLSRLTPTLFVGMGFDAGTAASGPMTATFILAFAQGAATAWKGTAGLIDAFGVIATVALIPILAVQLLGIIATRPKKRPSPVISPEAKER</sequence>
<evidence type="ECO:0008006" key="4">
    <source>
        <dbReference type="Google" id="ProtNLM"/>
    </source>
</evidence>
<evidence type="ECO:0000313" key="3">
    <source>
        <dbReference type="Proteomes" id="UP000198995"/>
    </source>
</evidence>
<keyword evidence="1" id="KW-0812">Transmembrane</keyword>
<dbReference type="InterPro" id="IPR011435">
    <property type="entry name" value="UmpAB"/>
</dbReference>
<keyword evidence="3" id="KW-1185">Reference proteome</keyword>
<keyword evidence="1" id="KW-0472">Membrane</keyword>
<dbReference type="AlphaFoldDB" id="A0A1G6YXN9"/>
<feature type="transmembrane region" description="Helical" evidence="1">
    <location>
        <begin position="459"/>
        <end position="480"/>
    </location>
</feature>
<feature type="transmembrane region" description="Helical" evidence="1">
    <location>
        <begin position="370"/>
        <end position="391"/>
    </location>
</feature>
<keyword evidence="1" id="KW-1133">Transmembrane helix</keyword>
<accession>A0A1G6YXN9</accession>
<evidence type="ECO:0000313" key="2">
    <source>
        <dbReference type="EMBL" id="SDD95118.1"/>
    </source>
</evidence>
<reference evidence="2 3" key="1">
    <citation type="submission" date="2016-10" db="EMBL/GenBank/DDBJ databases">
        <authorList>
            <person name="de Groot N.N."/>
        </authorList>
    </citation>
    <scope>NUCLEOTIDE SEQUENCE [LARGE SCALE GENOMIC DNA]</scope>
    <source>
        <strain evidence="2 3">DSM 20475</strain>
    </source>
</reference>
<dbReference type="Pfam" id="PF07556">
    <property type="entry name" value="DUF1538"/>
    <property type="match status" value="2"/>
</dbReference>
<feature type="transmembrane region" description="Helical" evidence="1">
    <location>
        <begin position="288"/>
        <end position="310"/>
    </location>
</feature>
<feature type="transmembrane region" description="Helical" evidence="1">
    <location>
        <begin position="397"/>
        <end position="414"/>
    </location>
</feature>
<gene>
    <name evidence="2" type="ORF">SAMN04489866_11118</name>
</gene>
<feature type="transmembrane region" description="Helical" evidence="1">
    <location>
        <begin position="79"/>
        <end position="96"/>
    </location>
</feature>
<proteinExistence type="predicted"/>
<dbReference type="Proteomes" id="UP000198995">
    <property type="component" value="Unassembled WGS sequence"/>
</dbReference>
<name>A0A1G6YXN9_PEPNI</name>
<feature type="transmembrane region" description="Helical" evidence="1">
    <location>
        <begin position="144"/>
        <end position="163"/>
    </location>
</feature>
<feature type="transmembrane region" description="Helical" evidence="1">
    <location>
        <begin position="248"/>
        <end position="276"/>
    </location>
</feature>
<protein>
    <recommendedName>
        <fullName evidence="4">DUF1538 domain-containing protein</fullName>
    </recommendedName>
</protein>
<dbReference type="OrthoDB" id="9805989at2"/>
<dbReference type="STRING" id="2741.SAMN04489866_11118"/>
<organism evidence="2 3">
    <name type="scientific">Peptococcus niger</name>
    <dbReference type="NCBI Taxonomy" id="2741"/>
    <lineage>
        <taxon>Bacteria</taxon>
        <taxon>Bacillati</taxon>
        <taxon>Bacillota</taxon>
        <taxon>Clostridia</taxon>
        <taxon>Eubacteriales</taxon>
        <taxon>Peptococcaceae</taxon>
        <taxon>Peptococcus</taxon>
    </lineage>
</organism>
<feature type="transmembrane region" description="Helical" evidence="1">
    <location>
        <begin position="426"/>
        <end position="447"/>
    </location>
</feature>
<feature type="transmembrane region" description="Helical" evidence="1">
    <location>
        <begin position="330"/>
        <end position="349"/>
    </location>
</feature>
<dbReference type="RefSeq" id="WP_091792169.1">
    <property type="nucleotide sequence ID" value="NZ_FNAF01000011.1"/>
</dbReference>
<feature type="transmembrane region" description="Helical" evidence="1">
    <location>
        <begin position="207"/>
        <end position="228"/>
    </location>
</feature>
<dbReference type="EMBL" id="FNAF01000011">
    <property type="protein sequence ID" value="SDD95118.1"/>
    <property type="molecule type" value="Genomic_DNA"/>
</dbReference>